<sequence>MRLNLLSLISVSAAFLWSVAYARPVPEDAVKDSTTVSPARAPGAAAMDEITEIDIASARKHLEDTQGNEDVQVGFNIQPNVISDDN</sequence>
<organism evidence="2 3">
    <name type="scientific">Favolaschia claudopus</name>
    <dbReference type="NCBI Taxonomy" id="2862362"/>
    <lineage>
        <taxon>Eukaryota</taxon>
        <taxon>Fungi</taxon>
        <taxon>Dikarya</taxon>
        <taxon>Basidiomycota</taxon>
        <taxon>Agaricomycotina</taxon>
        <taxon>Agaricomycetes</taxon>
        <taxon>Agaricomycetidae</taxon>
        <taxon>Agaricales</taxon>
        <taxon>Marasmiineae</taxon>
        <taxon>Mycenaceae</taxon>
        <taxon>Favolaschia</taxon>
    </lineage>
</organism>
<keyword evidence="1" id="KW-0732">Signal</keyword>
<evidence type="ECO:0000313" key="2">
    <source>
        <dbReference type="EMBL" id="KAK7028734.1"/>
    </source>
</evidence>
<name>A0AAW0BPZ6_9AGAR</name>
<feature type="signal peptide" evidence="1">
    <location>
        <begin position="1"/>
        <end position="22"/>
    </location>
</feature>
<evidence type="ECO:0000313" key="3">
    <source>
        <dbReference type="Proteomes" id="UP001362999"/>
    </source>
</evidence>
<keyword evidence="3" id="KW-1185">Reference proteome</keyword>
<reference evidence="2 3" key="1">
    <citation type="journal article" date="2024" name="J Genomics">
        <title>Draft genome sequencing and assembly of Favolaschia claudopus CIRM-BRFM 2984 isolated from oak limbs.</title>
        <authorList>
            <person name="Navarro D."/>
            <person name="Drula E."/>
            <person name="Chaduli D."/>
            <person name="Cazenave R."/>
            <person name="Ahrendt S."/>
            <person name="Wang J."/>
            <person name="Lipzen A."/>
            <person name="Daum C."/>
            <person name="Barry K."/>
            <person name="Grigoriev I.V."/>
            <person name="Favel A."/>
            <person name="Rosso M.N."/>
            <person name="Martin F."/>
        </authorList>
    </citation>
    <scope>NUCLEOTIDE SEQUENCE [LARGE SCALE GENOMIC DNA]</scope>
    <source>
        <strain evidence="2 3">CIRM-BRFM 2984</strain>
    </source>
</reference>
<evidence type="ECO:0000256" key="1">
    <source>
        <dbReference type="SAM" id="SignalP"/>
    </source>
</evidence>
<proteinExistence type="predicted"/>
<gene>
    <name evidence="2" type="ORF">R3P38DRAFT_3190356</name>
</gene>
<comment type="caution">
    <text evidence="2">The sequence shown here is derived from an EMBL/GenBank/DDBJ whole genome shotgun (WGS) entry which is preliminary data.</text>
</comment>
<dbReference type="Proteomes" id="UP001362999">
    <property type="component" value="Unassembled WGS sequence"/>
</dbReference>
<dbReference type="AlphaFoldDB" id="A0AAW0BPZ6"/>
<accession>A0AAW0BPZ6</accession>
<protein>
    <submittedName>
        <fullName evidence="2">Uncharacterized protein</fullName>
    </submittedName>
</protein>
<feature type="chain" id="PRO_5043541651" evidence="1">
    <location>
        <begin position="23"/>
        <end position="86"/>
    </location>
</feature>
<dbReference type="EMBL" id="JAWWNJ010000028">
    <property type="protein sequence ID" value="KAK7028734.1"/>
    <property type="molecule type" value="Genomic_DNA"/>
</dbReference>